<evidence type="ECO:0000256" key="10">
    <source>
        <dbReference type="ARBA" id="ARBA00022676"/>
    </source>
</evidence>
<keyword evidence="14" id="KW-0133">Cell shape</keyword>
<dbReference type="InterPro" id="IPR001264">
    <property type="entry name" value="Glyco_trans_51"/>
</dbReference>
<evidence type="ECO:0000256" key="8">
    <source>
        <dbReference type="ARBA" id="ARBA00022645"/>
    </source>
</evidence>
<evidence type="ECO:0000256" key="9">
    <source>
        <dbReference type="ARBA" id="ARBA00022670"/>
    </source>
</evidence>
<feature type="domain" description="Glycosyl transferase family 51" evidence="28">
    <location>
        <begin position="85"/>
        <end position="266"/>
    </location>
</feature>
<dbReference type="OrthoDB" id="9766909at2"/>
<evidence type="ECO:0000256" key="14">
    <source>
        <dbReference type="ARBA" id="ARBA00022960"/>
    </source>
</evidence>
<evidence type="ECO:0000256" key="18">
    <source>
        <dbReference type="ARBA" id="ARBA00023136"/>
    </source>
</evidence>
<dbReference type="Proteomes" id="UP000183918">
    <property type="component" value="Unassembled WGS sequence"/>
</dbReference>
<comment type="similarity">
    <text evidence="4">In the C-terminal section; belongs to the transpeptidase family.</text>
</comment>
<evidence type="ECO:0000259" key="28">
    <source>
        <dbReference type="Pfam" id="PF00912"/>
    </source>
</evidence>
<dbReference type="InterPro" id="IPR050396">
    <property type="entry name" value="Glycosyltr_51/Transpeptidase"/>
</dbReference>
<evidence type="ECO:0000256" key="6">
    <source>
        <dbReference type="ARBA" id="ARBA00012448"/>
    </source>
</evidence>
<keyword evidence="15" id="KW-0735">Signal-anchor</keyword>
<dbReference type="InterPro" id="IPR036950">
    <property type="entry name" value="PBP_transglycosylase"/>
</dbReference>
<evidence type="ECO:0000256" key="21">
    <source>
        <dbReference type="ARBA" id="ARBA00023316"/>
    </source>
</evidence>
<dbReference type="Gene3D" id="3.40.710.10">
    <property type="entry name" value="DD-peptidase/beta-lactamase superfamily"/>
    <property type="match status" value="1"/>
</dbReference>
<accession>A0A1H3HZU4</accession>
<evidence type="ECO:0000313" key="29">
    <source>
        <dbReference type="EMBL" id="SDY20725.1"/>
    </source>
</evidence>
<evidence type="ECO:0000256" key="2">
    <source>
        <dbReference type="ARBA" id="ARBA00004401"/>
    </source>
</evidence>
<evidence type="ECO:0000256" key="20">
    <source>
        <dbReference type="ARBA" id="ARBA00023268"/>
    </source>
</evidence>
<dbReference type="FunFam" id="1.10.3810.10:FF:000001">
    <property type="entry name" value="Penicillin-binding protein 1A"/>
    <property type="match status" value="1"/>
</dbReference>
<dbReference type="Gene3D" id="1.10.3810.10">
    <property type="entry name" value="Biosynthetic peptidoglycan transglycosylase-like"/>
    <property type="match status" value="1"/>
</dbReference>
<keyword evidence="9" id="KW-0645">Protease</keyword>
<dbReference type="EC" id="2.4.99.28" evidence="23"/>
<comment type="subcellular location">
    <subcellularLocation>
        <location evidence="2">Cell membrane</location>
        <topology evidence="2">Single-pass type II membrane protein</topology>
    </subcellularLocation>
</comment>
<reference evidence="29 30" key="1">
    <citation type="submission" date="2016-10" db="EMBL/GenBank/DDBJ databases">
        <authorList>
            <person name="de Groot N.N."/>
        </authorList>
    </citation>
    <scope>NUCLEOTIDE SEQUENCE [LARGE SCALE GENOMIC DNA]</scope>
    <source>
        <strain evidence="29 30">DSM 14045</strain>
    </source>
</reference>
<dbReference type="InterPro" id="IPR023346">
    <property type="entry name" value="Lysozyme-like_dom_sf"/>
</dbReference>
<dbReference type="GO" id="GO:0008658">
    <property type="term" value="F:penicillin binding"/>
    <property type="evidence" value="ECO:0007669"/>
    <property type="project" value="InterPro"/>
</dbReference>
<dbReference type="PANTHER" id="PTHR32282">
    <property type="entry name" value="BINDING PROTEIN TRANSPEPTIDASE, PUTATIVE-RELATED"/>
    <property type="match status" value="1"/>
</dbReference>
<evidence type="ECO:0000256" key="13">
    <source>
        <dbReference type="ARBA" id="ARBA00022801"/>
    </source>
</evidence>
<comment type="pathway">
    <text evidence="25">Glycan biosynthesis.</text>
</comment>
<keyword evidence="21" id="KW-0961">Cell wall biogenesis/degradation</keyword>
<dbReference type="EMBL" id="FNPG01000010">
    <property type="protein sequence ID" value="SDY20725.1"/>
    <property type="molecule type" value="Genomic_DNA"/>
</dbReference>
<comment type="similarity">
    <text evidence="5">In the N-terminal section; belongs to the glycosyltransferase 51 family.</text>
</comment>
<dbReference type="GO" id="GO:0008360">
    <property type="term" value="P:regulation of cell shape"/>
    <property type="evidence" value="ECO:0007669"/>
    <property type="project" value="UniProtKB-KW"/>
</dbReference>
<evidence type="ECO:0000256" key="7">
    <source>
        <dbReference type="ARBA" id="ARBA00018638"/>
    </source>
</evidence>
<gene>
    <name evidence="29" type="ORF">SAMN02910414_01014</name>
</gene>
<proteinExistence type="inferred from homology"/>
<dbReference type="GO" id="GO:0009252">
    <property type="term" value="P:peptidoglycan biosynthetic process"/>
    <property type="evidence" value="ECO:0007669"/>
    <property type="project" value="UniProtKB-UniPathway"/>
</dbReference>
<evidence type="ECO:0000256" key="11">
    <source>
        <dbReference type="ARBA" id="ARBA00022679"/>
    </source>
</evidence>
<feature type="domain" description="Penicillin-binding protein transpeptidase" evidence="27">
    <location>
        <begin position="448"/>
        <end position="689"/>
    </location>
</feature>
<dbReference type="GO" id="GO:0046677">
    <property type="term" value="P:response to antibiotic"/>
    <property type="evidence" value="ECO:0007669"/>
    <property type="project" value="UniProtKB-KW"/>
</dbReference>
<evidence type="ECO:0000256" key="24">
    <source>
        <dbReference type="ARBA" id="ARBA00049902"/>
    </source>
</evidence>
<evidence type="ECO:0000256" key="25">
    <source>
        <dbReference type="ARBA" id="ARBA00060592"/>
    </source>
</evidence>
<feature type="region of interest" description="Disordered" evidence="26">
    <location>
        <begin position="817"/>
        <end position="863"/>
    </location>
</feature>
<dbReference type="STRING" id="1122142.SAMN02910414_01014"/>
<comment type="catalytic activity">
    <reaction evidence="24">
        <text>[GlcNAc-(1-&gt;4)-Mur2Ac(oyl-L-Ala-gamma-D-Glu-L-Lys-D-Ala-D-Ala)](n)-di-trans,octa-cis-undecaprenyl diphosphate + beta-D-GlcNAc-(1-&gt;4)-Mur2Ac(oyl-L-Ala-gamma-D-Glu-L-Lys-D-Ala-D-Ala)-di-trans,octa-cis-undecaprenyl diphosphate = [GlcNAc-(1-&gt;4)-Mur2Ac(oyl-L-Ala-gamma-D-Glu-L-Lys-D-Ala-D-Ala)](n+1)-di-trans,octa-cis-undecaprenyl diphosphate + di-trans,octa-cis-undecaprenyl diphosphate + H(+)</text>
        <dbReference type="Rhea" id="RHEA:23708"/>
        <dbReference type="Rhea" id="RHEA-COMP:9602"/>
        <dbReference type="Rhea" id="RHEA-COMP:9603"/>
        <dbReference type="ChEBI" id="CHEBI:15378"/>
        <dbReference type="ChEBI" id="CHEBI:58405"/>
        <dbReference type="ChEBI" id="CHEBI:60033"/>
        <dbReference type="ChEBI" id="CHEBI:78435"/>
        <dbReference type="EC" id="2.4.99.28"/>
    </reaction>
</comment>
<comment type="function">
    <text evidence="1">Cell wall formation. Synthesis of cross-linked peptidoglycan from the lipid intermediates. The enzyme has a penicillin-insensitive transglycosylase N-terminal domain (formation of linear glycan strands) and a penicillin-sensitive transpeptidase C-terminal domain (cross-linking of the peptide subunits).</text>
</comment>
<keyword evidence="13" id="KW-0378">Hydrolase</keyword>
<dbReference type="InterPro" id="IPR001460">
    <property type="entry name" value="PCN-bd_Tpept"/>
</dbReference>
<evidence type="ECO:0000256" key="26">
    <source>
        <dbReference type="SAM" id="MobiDB-lite"/>
    </source>
</evidence>
<organism evidence="29 30">
    <name type="scientific">Lachnobacterium bovis DSM 14045</name>
    <dbReference type="NCBI Taxonomy" id="1122142"/>
    <lineage>
        <taxon>Bacteria</taxon>
        <taxon>Bacillati</taxon>
        <taxon>Bacillota</taxon>
        <taxon>Clostridia</taxon>
        <taxon>Lachnospirales</taxon>
        <taxon>Lachnospiraceae</taxon>
        <taxon>Lachnobacterium</taxon>
    </lineage>
</organism>
<evidence type="ECO:0000256" key="19">
    <source>
        <dbReference type="ARBA" id="ARBA00023251"/>
    </source>
</evidence>
<dbReference type="GO" id="GO:0006508">
    <property type="term" value="P:proteolysis"/>
    <property type="evidence" value="ECO:0007669"/>
    <property type="project" value="UniProtKB-KW"/>
</dbReference>
<comment type="pathway">
    <text evidence="3">Cell wall biogenesis; peptidoglycan biosynthesis.</text>
</comment>
<keyword evidence="19" id="KW-0046">Antibiotic resistance</keyword>
<keyword evidence="11" id="KW-0808">Transferase</keyword>
<evidence type="ECO:0000313" key="30">
    <source>
        <dbReference type="Proteomes" id="UP000183918"/>
    </source>
</evidence>
<keyword evidence="8" id="KW-0121">Carboxypeptidase</keyword>
<dbReference type="AlphaFoldDB" id="A0A1H3HZU4"/>
<evidence type="ECO:0000256" key="12">
    <source>
        <dbReference type="ARBA" id="ARBA00022692"/>
    </source>
</evidence>
<keyword evidence="12" id="KW-0812">Transmembrane</keyword>
<evidence type="ECO:0000256" key="15">
    <source>
        <dbReference type="ARBA" id="ARBA00022968"/>
    </source>
</evidence>
<dbReference type="Pfam" id="PF00905">
    <property type="entry name" value="Transpeptidase"/>
    <property type="match status" value="1"/>
</dbReference>
<dbReference type="RefSeq" id="WP_074716725.1">
    <property type="nucleotide sequence ID" value="NZ_FNPG01000010.1"/>
</dbReference>
<keyword evidence="30" id="KW-1185">Reference proteome</keyword>
<evidence type="ECO:0000256" key="16">
    <source>
        <dbReference type="ARBA" id="ARBA00022984"/>
    </source>
</evidence>
<evidence type="ECO:0000256" key="23">
    <source>
        <dbReference type="ARBA" id="ARBA00044770"/>
    </source>
</evidence>
<dbReference type="InterPro" id="IPR012338">
    <property type="entry name" value="Beta-lactam/transpept-like"/>
</dbReference>
<dbReference type="GO" id="GO:0008955">
    <property type="term" value="F:peptidoglycan glycosyltransferase activity"/>
    <property type="evidence" value="ECO:0007669"/>
    <property type="project" value="UniProtKB-EC"/>
</dbReference>
<keyword evidence="17" id="KW-1133">Transmembrane helix</keyword>
<keyword evidence="16" id="KW-0573">Peptidoglycan synthesis</keyword>
<evidence type="ECO:0000256" key="5">
    <source>
        <dbReference type="ARBA" id="ARBA00007739"/>
    </source>
</evidence>
<keyword evidence="18" id="KW-0472">Membrane</keyword>
<dbReference type="GO" id="GO:0005886">
    <property type="term" value="C:plasma membrane"/>
    <property type="evidence" value="ECO:0007669"/>
    <property type="project" value="UniProtKB-SubCell"/>
</dbReference>
<keyword evidence="20" id="KW-0511">Multifunctional enzyme</keyword>
<keyword evidence="10" id="KW-0328">Glycosyltransferase</keyword>
<comment type="catalytic activity">
    <reaction evidence="22">
        <text>Preferential cleavage: (Ac)2-L-Lys-D-Ala-|-D-Ala. Also transpeptidation of peptidyl-alanyl moieties that are N-acyl substituents of D-alanine.</text>
        <dbReference type="EC" id="3.4.16.4"/>
    </reaction>
</comment>
<evidence type="ECO:0000256" key="3">
    <source>
        <dbReference type="ARBA" id="ARBA00004752"/>
    </source>
</evidence>
<evidence type="ECO:0000256" key="4">
    <source>
        <dbReference type="ARBA" id="ARBA00007090"/>
    </source>
</evidence>
<evidence type="ECO:0000259" key="27">
    <source>
        <dbReference type="Pfam" id="PF00905"/>
    </source>
</evidence>
<dbReference type="EC" id="3.4.16.4" evidence="6"/>
<dbReference type="PANTHER" id="PTHR32282:SF33">
    <property type="entry name" value="PEPTIDOGLYCAN GLYCOSYLTRANSFERASE"/>
    <property type="match status" value="1"/>
</dbReference>
<dbReference type="GO" id="GO:0071555">
    <property type="term" value="P:cell wall organization"/>
    <property type="evidence" value="ECO:0007669"/>
    <property type="project" value="UniProtKB-KW"/>
</dbReference>
<dbReference type="SUPFAM" id="SSF53955">
    <property type="entry name" value="Lysozyme-like"/>
    <property type="match status" value="1"/>
</dbReference>
<evidence type="ECO:0000256" key="1">
    <source>
        <dbReference type="ARBA" id="ARBA00002624"/>
    </source>
</evidence>
<protein>
    <recommendedName>
        <fullName evidence="7">Penicillin-binding protein 1A</fullName>
        <ecNumber evidence="23">2.4.99.28</ecNumber>
        <ecNumber evidence="6">3.4.16.4</ecNumber>
    </recommendedName>
</protein>
<evidence type="ECO:0000256" key="22">
    <source>
        <dbReference type="ARBA" id="ARBA00034000"/>
    </source>
</evidence>
<dbReference type="UniPathway" id="UPA00219"/>
<sequence>MNYGKKYTQLRIKTIDSKPTKIRMKMEIFVLKLFVLALLFFAVIGICAGIGVVQGILDSAPDISKKDVMPSGYSTTVLADDGTQTATLVSSGSNRKYVSLKKIPLDLQHAFIAIEDSRFYKHNGVDCQGILRATFIAASKRNFSQGASTLTQQLIKNNVLTSWTDEKTFYDSFKRKLQEQYLAIKLEQKVHDKKWILENYLNSINLGSNTLGVEAASEKYFGKDVSELSLSESCVIAGITQNPVAYNPITHPENNAKRRKKVLRNMLEQGYINQQDYKSALDDNVYERISEFTQNTSNSNINSYFVDALIDDVYNDLIEKKGYSSEEANKAIFRGGLTIHSTQDNRIQSIADEEANNVANYPTAPKYSFFLAFSVKNPDGSTSNYSNQTMLSYYKKKTNNDNYSIVFDSENACRSAISQYEQEMISQGGTIVEGSENINITLQPQVALTIIDQHTGAVKALVGGRGQKNGNRTWNRATDTTRQPGSTFKIIAAYAPALDAKGLTLATVQDDAPYTVGNKTFQNANKGFGGFTTIRDGIKNSTNIVALKTLNQIGIDTGYDYAKKFGFTTLSDTDKNLSLALGGLDHGVKNYELAGAYASIANDGEYIKPSFYSKVYDHNGKLLLDISKKERRRVLKSTTAWLLTSAMQDVMTDGTGKVAYFGNELMPQAGKSGTTSSNRDSLFAGFTPYYTCVIWGGNDDNSVQSGDQTVYTKNIWREVMRRSNEGLERKDFTQPDGIVQVNVCKKSGLLPIENICDHDQRGNMVYTEFFDKDTVPTTTCNHHVGVRICMATGMEAGSKCPVNQTFTSIRIIGAAPNSPEAAYAPPSKKCPHSGAPVQSQQPAQPQPAQPAAQQQPSNKSNFP</sequence>
<dbReference type="Pfam" id="PF00912">
    <property type="entry name" value="Transgly"/>
    <property type="match status" value="1"/>
</dbReference>
<name>A0A1H3HZU4_9FIRM</name>
<evidence type="ECO:0000256" key="17">
    <source>
        <dbReference type="ARBA" id="ARBA00022989"/>
    </source>
</evidence>
<dbReference type="GO" id="GO:0009002">
    <property type="term" value="F:serine-type D-Ala-D-Ala carboxypeptidase activity"/>
    <property type="evidence" value="ECO:0007669"/>
    <property type="project" value="UniProtKB-EC"/>
</dbReference>
<dbReference type="SUPFAM" id="SSF56601">
    <property type="entry name" value="beta-lactamase/transpeptidase-like"/>
    <property type="match status" value="1"/>
</dbReference>